<dbReference type="Proteomes" id="UP001179946">
    <property type="component" value="Chromosome"/>
</dbReference>
<sequence length="187" mass="21343">MKTISILKVALGVAIILTLSILFYFYHKQTAIALDSHAANSFFSEYIVPLSGSGITNKYTDYDIKYGIDDGETIVLHVIIKNLMTVNKNTDFNDKNTIHHNNSKTLISYSSNIYTDKYLKYISEDTIKETREKLKNIYCASGSFHKLSPQERLFYEARKQRKSIILHYYADSGETLIFNIGVSPESC</sequence>
<evidence type="ECO:0000313" key="4">
    <source>
        <dbReference type="Proteomes" id="UP000303027"/>
    </source>
</evidence>
<keyword evidence="1" id="KW-1133">Transmembrane helix</keyword>
<name>A0A2J1C6S7_ECOLX</name>
<protein>
    <submittedName>
        <fullName evidence="2">Uncharacterized protein</fullName>
    </submittedName>
</protein>
<evidence type="ECO:0000313" key="2">
    <source>
        <dbReference type="EMBL" id="GDH55269.1"/>
    </source>
</evidence>
<accession>A0A2J1C6S7</accession>
<reference evidence="2 4" key="1">
    <citation type="submission" date="2018-04" db="EMBL/GenBank/DDBJ databases">
        <title>Large scale genomics of bovine and human commensal E. coli to reveal the emerging process of EHEC.</title>
        <authorList>
            <person name="Arimizu Y."/>
            <person name="Ogura Y."/>
        </authorList>
    </citation>
    <scope>NUCLEOTIDE SEQUENCE [LARGE SCALE GENOMIC DNA]</scope>
    <source>
        <strain evidence="2 4">KK-P061</strain>
    </source>
</reference>
<keyword evidence="1" id="KW-0812">Transmembrane</keyword>
<dbReference type="EMBL" id="BFXY01000127">
    <property type="protein sequence ID" value="GDH55269.1"/>
    <property type="molecule type" value="Genomic_DNA"/>
</dbReference>
<gene>
    <name evidence="2" type="ORF">BvCmsKKP061_03952</name>
    <name evidence="3" type="ORF">QDW62_06900</name>
</gene>
<proteinExistence type="predicted"/>
<keyword evidence="1" id="KW-0472">Membrane</keyword>
<evidence type="ECO:0000313" key="3">
    <source>
        <dbReference type="EMBL" id="WHI03256.1"/>
    </source>
</evidence>
<feature type="transmembrane region" description="Helical" evidence="1">
    <location>
        <begin position="6"/>
        <end position="26"/>
    </location>
</feature>
<evidence type="ECO:0000256" key="1">
    <source>
        <dbReference type="SAM" id="Phobius"/>
    </source>
</evidence>
<dbReference type="AlphaFoldDB" id="A0A2J1C6S7"/>
<dbReference type="EMBL" id="CP122634">
    <property type="protein sequence ID" value="WHI03256.1"/>
    <property type="molecule type" value="Genomic_DNA"/>
</dbReference>
<organism evidence="2 4">
    <name type="scientific">Escherichia coli</name>
    <dbReference type="NCBI Taxonomy" id="562"/>
    <lineage>
        <taxon>Bacteria</taxon>
        <taxon>Pseudomonadati</taxon>
        <taxon>Pseudomonadota</taxon>
        <taxon>Gammaproteobacteria</taxon>
        <taxon>Enterobacterales</taxon>
        <taxon>Enterobacteriaceae</taxon>
        <taxon>Escherichia</taxon>
    </lineage>
</organism>
<dbReference type="RefSeq" id="WP_000849599.1">
    <property type="nucleotide sequence ID" value="NZ_BFIJ01000027.1"/>
</dbReference>
<dbReference type="Proteomes" id="UP000303027">
    <property type="component" value="Unassembled WGS sequence"/>
</dbReference>
<reference evidence="3" key="2">
    <citation type="journal article" date="2023" name="Front. Microbiol.">
        <title>Virotyping and genetic antimicrobial susceptibility testing of porcine ETEC/STEC strains and associated plasmid types.</title>
        <authorList>
            <person name="Vereecke N."/>
            <person name="Van Hoorde S."/>
            <person name="Sperling D."/>
            <person name="Theuns S."/>
            <person name="Devriendt B."/>
            <person name="Cox E."/>
        </authorList>
    </citation>
    <scope>NUCLEOTIDE SEQUENCE</scope>
    <source>
        <strain evidence="3">ETEC4085</strain>
    </source>
</reference>